<keyword evidence="8" id="KW-0833">Ubl conjugation pathway</keyword>
<comment type="subcellular location">
    <subcellularLocation>
        <location evidence="2">Membrane</location>
        <topology evidence="2">Multi-pass membrane protein</topology>
    </subcellularLocation>
</comment>
<keyword evidence="9" id="KW-0862">Zinc</keyword>
<protein>
    <recommendedName>
        <fullName evidence="3">RING-type E3 ubiquitin transferase</fullName>
        <ecNumber evidence="3">2.3.2.27</ecNumber>
    </recommendedName>
</protein>
<organism evidence="14">
    <name type="scientific">marine sediment metagenome</name>
    <dbReference type="NCBI Taxonomy" id="412755"/>
    <lineage>
        <taxon>unclassified sequences</taxon>
        <taxon>metagenomes</taxon>
        <taxon>ecological metagenomes</taxon>
    </lineage>
</organism>
<dbReference type="GO" id="GO:0008270">
    <property type="term" value="F:zinc ion binding"/>
    <property type="evidence" value="ECO:0007669"/>
    <property type="project" value="UniProtKB-KW"/>
</dbReference>
<dbReference type="InterPro" id="IPR022170">
    <property type="entry name" value="MUL1-like"/>
</dbReference>
<evidence type="ECO:0000256" key="8">
    <source>
        <dbReference type="ARBA" id="ARBA00022786"/>
    </source>
</evidence>
<evidence type="ECO:0000256" key="4">
    <source>
        <dbReference type="ARBA" id="ARBA00022679"/>
    </source>
</evidence>
<dbReference type="Pfam" id="PF12483">
    <property type="entry name" value="GIDE"/>
    <property type="match status" value="1"/>
</dbReference>
<keyword evidence="7" id="KW-0863">Zinc-finger</keyword>
<evidence type="ECO:0000256" key="1">
    <source>
        <dbReference type="ARBA" id="ARBA00000900"/>
    </source>
</evidence>
<accession>A0A0F9XUE2</accession>
<proteinExistence type="predicted"/>
<dbReference type="GO" id="GO:0016567">
    <property type="term" value="P:protein ubiquitination"/>
    <property type="evidence" value="ECO:0007669"/>
    <property type="project" value="InterPro"/>
</dbReference>
<gene>
    <name evidence="14" type="ORF">LCGC14_0099480</name>
</gene>
<keyword evidence="11 12" id="KW-0472">Membrane</keyword>
<dbReference type="GO" id="GO:0061630">
    <property type="term" value="F:ubiquitin protein ligase activity"/>
    <property type="evidence" value="ECO:0007669"/>
    <property type="project" value="UniProtKB-EC"/>
</dbReference>
<comment type="caution">
    <text evidence="14">The sequence shown here is derived from an EMBL/GenBank/DDBJ whole genome shotgun (WGS) entry which is preliminary data.</text>
</comment>
<dbReference type="AlphaFoldDB" id="A0A0F9XUE2"/>
<dbReference type="InterPro" id="IPR018247">
    <property type="entry name" value="EF_Hand_1_Ca_BS"/>
</dbReference>
<evidence type="ECO:0000256" key="11">
    <source>
        <dbReference type="ARBA" id="ARBA00023136"/>
    </source>
</evidence>
<feature type="transmembrane region" description="Helical" evidence="12">
    <location>
        <begin position="287"/>
        <end position="305"/>
    </location>
</feature>
<evidence type="ECO:0000256" key="2">
    <source>
        <dbReference type="ARBA" id="ARBA00004141"/>
    </source>
</evidence>
<dbReference type="PROSITE" id="PS00018">
    <property type="entry name" value="EF_HAND_1"/>
    <property type="match status" value="1"/>
</dbReference>
<evidence type="ECO:0000256" key="7">
    <source>
        <dbReference type="ARBA" id="ARBA00022771"/>
    </source>
</evidence>
<evidence type="ECO:0000259" key="13">
    <source>
        <dbReference type="PROSITE" id="PS50222"/>
    </source>
</evidence>
<evidence type="ECO:0000256" key="3">
    <source>
        <dbReference type="ARBA" id="ARBA00012483"/>
    </source>
</evidence>
<dbReference type="GO" id="GO:0016020">
    <property type="term" value="C:membrane"/>
    <property type="evidence" value="ECO:0007669"/>
    <property type="project" value="UniProtKB-SubCell"/>
</dbReference>
<dbReference type="Pfam" id="PF13202">
    <property type="entry name" value="EF-hand_5"/>
    <property type="match status" value="1"/>
</dbReference>
<reference evidence="14" key="1">
    <citation type="journal article" date="2015" name="Nature">
        <title>Complex archaea that bridge the gap between prokaryotes and eukaryotes.</title>
        <authorList>
            <person name="Spang A."/>
            <person name="Saw J.H."/>
            <person name="Jorgensen S.L."/>
            <person name="Zaremba-Niedzwiedzka K."/>
            <person name="Martijn J."/>
            <person name="Lind A.E."/>
            <person name="van Eijk R."/>
            <person name="Schleper C."/>
            <person name="Guy L."/>
            <person name="Ettema T.J."/>
        </authorList>
    </citation>
    <scope>NUCLEOTIDE SEQUENCE</scope>
</reference>
<dbReference type="EC" id="2.3.2.27" evidence="3"/>
<evidence type="ECO:0000256" key="9">
    <source>
        <dbReference type="ARBA" id="ARBA00022833"/>
    </source>
</evidence>
<dbReference type="InterPro" id="IPR002048">
    <property type="entry name" value="EF_hand_dom"/>
</dbReference>
<keyword evidence="10 12" id="KW-1133">Transmembrane helix</keyword>
<evidence type="ECO:0000256" key="6">
    <source>
        <dbReference type="ARBA" id="ARBA00022723"/>
    </source>
</evidence>
<comment type="catalytic activity">
    <reaction evidence="1">
        <text>S-ubiquitinyl-[E2 ubiquitin-conjugating enzyme]-L-cysteine + [acceptor protein]-L-lysine = [E2 ubiquitin-conjugating enzyme]-L-cysteine + N(6)-ubiquitinyl-[acceptor protein]-L-lysine.</text>
        <dbReference type="EC" id="2.3.2.27"/>
    </reaction>
</comment>
<evidence type="ECO:0000256" key="5">
    <source>
        <dbReference type="ARBA" id="ARBA00022692"/>
    </source>
</evidence>
<feature type="domain" description="EF-hand" evidence="13">
    <location>
        <begin position="206"/>
        <end position="241"/>
    </location>
</feature>
<feature type="transmembrane region" description="Helical" evidence="12">
    <location>
        <begin position="15"/>
        <end position="34"/>
    </location>
</feature>
<dbReference type="EMBL" id="LAZR01000028">
    <property type="protein sequence ID" value="KKO03027.1"/>
    <property type="molecule type" value="Genomic_DNA"/>
</dbReference>
<name>A0A0F9XUE2_9ZZZZ</name>
<sequence length="306" mass="35147">MIDVHGVMWLSYPHYYLFSGLATLAALACLCFMLTRLQRARWIEDTPTSRVRSAAQGLVELNGMLDAGGHEPLLSPLGKKPCLWYRFRVEEHRGRSDRDNQWRTVEQGVSERPFLLRDPTGACWINPLGAQVHPKYRRRWEGTQRWPATASVSKGLLGSLLRKRYRYTEEWFLAEEPLYAIGWFESRGGGREAVDLNAISRQVISNWKADYPSLLARFDRNGDGKIDMQEWERVRRAANQTAEQQARIAGQAPVVHALSKPARRGLPFVLSDHHQDDLSRRLRHSSWWSLLGLVSSSLLACWLWLA</sequence>
<keyword evidence="5 12" id="KW-0812">Transmembrane</keyword>
<keyword evidence="4" id="KW-0808">Transferase</keyword>
<dbReference type="PROSITE" id="PS50222">
    <property type="entry name" value="EF_HAND_2"/>
    <property type="match status" value="1"/>
</dbReference>
<evidence type="ECO:0000313" key="14">
    <source>
        <dbReference type="EMBL" id="KKO03027.1"/>
    </source>
</evidence>
<evidence type="ECO:0000256" key="10">
    <source>
        <dbReference type="ARBA" id="ARBA00022989"/>
    </source>
</evidence>
<evidence type="ECO:0000256" key="12">
    <source>
        <dbReference type="SAM" id="Phobius"/>
    </source>
</evidence>
<keyword evidence="6" id="KW-0479">Metal-binding</keyword>
<dbReference type="GO" id="GO:0005509">
    <property type="term" value="F:calcium ion binding"/>
    <property type="evidence" value="ECO:0007669"/>
    <property type="project" value="InterPro"/>
</dbReference>